<dbReference type="AlphaFoldDB" id="A0A931E1I6"/>
<comment type="caution">
    <text evidence="3">The sequence shown here is derived from an EMBL/GenBank/DDBJ whole genome shotgun (WGS) entry which is preliminary data.</text>
</comment>
<dbReference type="RefSeq" id="WP_196824405.1">
    <property type="nucleotide sequence ID" value="NZ_CP046980.1"/>
</dbReference>
<gene>
    <name evidence="3" type="ORF">IW254_000899</name>
</gene>
<evidence type="ECO:0000256" key="1">
    <source>
        <dbReference type="SAM" id="MobiDB-lite"/>
    </source>
</evidence>
<evidence type="ECO:0000256" key="2">
    <source>
        <dbReference type="SAM" id="SignalP"/>
    </source>
</evidence>
<dbReference type="Proteomes" id="UP000658613">
    <property type="component" value="Unassembled WGS sequence"/>
</dbReference>
<keyword evidence="4" id="KW-1185">Reference proteome</keyword>
<protein>
    <recommendedName>
        <fullName evidence="5">Secreted protein</fullName>
    </recommendedName>
</protein>
<feature type="region of interest" description="Disordered" evidence="1">
    <location>
        <begin position="212"/>
        <end position="243"/>
    </location>
</feature>
<keyword evidence="2" id="KW-0732">Signal</keyword>
<proteinExistence type="predicted"/>
<sequence length="243" mass="25797">MTTRMRVGASVMSAALIMPLALTACSKDDAENAAEGAKETVSQASSSVAPSSSKASESETTSSKAKDDKKDEKKDDKKEEKKKESKEKKPKEAAPQIDDPFANGNIPSNTAKPIANGKPGSEADKKAMTAAVHAILNPPSLGAWTRVILDNSCKPIRDMTNEKLAAQGMTLEQTEQQFKLAEQAAKAQGQPLPPPPTASVKLSDVRVDGNKASANATITSNGQTETGVQRFERENGKWKVCNS</sequence>
<name>A0A931E1I6_9CORY</name>
<dbReference type="PROSITE" id="PS51257">
    <property type="entry name" value="PROKAR_LIPOPROTEIN"/>
    <property type="match status" value="1"/>
</dbReference>
<feature type="compositionally biased region" description="Basic and acidic residues" evidence="1">
    <location>
        <begin position="64"/>
        <end position="92"/>
    </location>
</feature>
<evidence type="ECO:0008006" key="5">
    <source>
        <dbReference type="Google" id="ProtNLM"/>
    </source>
</evidence>
<feature type="compositionally biased region" description="Low complexity" evidence="1">
    <location>
        <begin position="41"/>
        <end position="63"/>
    </location>
</feature>
<organism evidence="3 4">
    <name type="scientific">Corynebacterium aquatimens</name>
    <dbReference type="NCBI Taxonomy" id="1190508"/>
    <lineage>
        <taxon>Bacteria</taxon>
        <taxon>Bacillati</taxon>
        <taxon>Actinomycetota</taxon>
        <taxon>Actinomycetes</taxon>
        <taxon>Mycobacteriales</taxon>
        <taxon>Corynebacteriaceae</taxon>
        <taxon>Corynebacterium</taxon>
    </lineage>
</organism>
<evidence type="ECO:0000313" key="3">
    <source>
        <dbReference type="EMBL" id="MBG6121930.1"/>
    </source>
</evidence>
<feature type="compositionally biased region" description="Polar residues" evidence="1">
    <location>
        <begin position="212"/>
        <end position="227"/>
    </location>
</feature>
<feature type="region of interest" description="Disordered" evidence="1">
    <location>
        <begin position="29"/>
        <end position="125"/>
    </location>
</feature>
<dbReference type="EMBL" id="JADOUE010000001">
    <property type="protein sequence ID" value="MBG6121930.1"/>
    <property type="molecule type" value="Genomic_DNA"/>
</dbReference>
<accession>A0A931E1I6</accession>
<reference evidence="3" key="1">
    <citation type="submission" date="2020-11" db="EMBL/GenBank/DDBJ databases">
        <title>Sequencing the genomes of 1000 actinobacteria strains.</title>
        <authorList>
            <person name="Klenk H.-P."/>
        </authorList>
    </citation>
    <scope>NUCLEOTIDE SEQUENCE</scope>
    <source>
        <strain evidence="3">DSM 45632</strain>
    </source>
</reference>
<feature type="signal peptide" evidence="2">
    <location>
        <begin position="1"/>
        <end position="24"/>
    </location>
</feature>
<evidence type="ECO:0000313" key="4">
    <source>
        <dbReference type="Proteomes" id="UP000658613"/>
    </source>
</evidence>
<feature type="chain" id="PRO_5037460684" description="Secreted protein" evidence="2">
    <location>
        <begin position="25"/>
        <end position="243"/>
    </location>
</feature>